<evidence type="ECO:0000259" key="4">
    <source>
        <dbReference type="PROSITE" id="PS50043"/>
    </source>
</evidence>
<evidence type="ECO:0000256" key="2">
    <source>
        <dbReference type="ARBA" id="ARBA00023125"/>
    </source>
</evidence>
<evidence type="ECO:0000256" key="1">
    <source>
        <dbReference type="ARBA" id="ARBA00023015"/>
    </source>
</evidence>
<proteinExistence type="predicted"/>
<dbReference type="PRINTS" id="PR00038">
    <property type="entry name" value="HTHLUXR"/>
</dbReference>
<dbReference type="InterPro" id="IPR000792">
    <property type="entry name" value="Tscrpt_reg_LuxR_C"/>
</dbReference>
<evidence type="ECO:0000313" key="6">
    <source>
        <dbReference type="Proteomes" id="UP000196587"/>
    </source>
</evidence>
<accession>A0A1Y4JJA8</accession>
<dbReference type="Gene3D" id="1.10.10.10">
    <property type="entry name" value="Winged helix-like DNA-binding domain superfamily/Winged helix DNA-binding domain"/>
    <property type="match status" value="1"/>
</dbReference>
<name>A0A1Y4JJA8_9BACE</name>
<dbReference type="InterPro" id="IPR036388">
    <property type="entry name" value="WH-like_DNA-bd_sf"/>
</dbReference>
<keyword evidence="1" id="KW-0805">Transcription regulation</keyword>
<organism evidence="5 6">
    <name type="scientific">Bacteroides clarus</name>
    <dbReference type="NCBI Taxonomy" id="626929"/>
    <lineage>
        <taxon>Bacteria</taxon>
        <taxon>Pseudomonadati</taxon>
        <taxon>Bacteroidota</taxon>
        <taxon>Bacteroidia</taxon>
        <taxon>Bacteroidales</taxon>
        <taxon>Bacteroidaceae</taxon>
        <taxon>Bacteroides</taxon>
    </lineage>
</organism>
<dbReference type="SMART" id="SM00421">
    <property type="entry name" value="HTH_LUXR"/>
    <property type="match status" value="1"/>
</dbReference>
<dbReference type="InterPro" id="IPR016032">
    <property type="entry name" value="Sig_transdc_resp-reg_C-effctor"/>
</dbReference>
<dbReference type="SUPFAM" id="SSF46894">
    <property type="entry name" value="C-terminal effector domain of the bipartite response regulators"/>
    <property type="match status" value="1"/>
</dbReference>
<reference evidence="6" key="1">
    <citation type="submission" date="2017-04" db="EMBL/GenBank/DDBJ databases">
        <title>Function of individual gut microbiota members based on whole genome sequencing of pure cultures obtained from chicken caecum.</title>
        <authorList>
            <person name="Medvecky M."/>
            <person name="Cejkova D."/>
            <person name="Polansky O."/>
            <person name="Karasova D."/>
            <person name="Kubasova T."/>
            <person name="Cizek A."/>
            <person name="Rychlik I."/>
        </authorList>
    </citation>
    <scope>NUCLEOTIDE SEQUENCE [LARGE SCALE GENOMIC DNA]</scope>
    <source>
        <strain evidence="6">An189</strain>
    </source>
</reference>
<dbReference type="PANTHER" id="PTHR44688">
    <property type="entry name" value="DNA-BINDING TRANSCRIPTIONAL ACTIVATOR DEVR_DOSR"/>
    <property type="match status" value="1"/>
</dbReference>
<dbReference type="PANTHER" id="PTHR44688:SF16">
    <property type="entry name" value="DNA-BINDING TRANSCRIPTIONAL ACTIVATOR DEVR_DOSR"/>
    <property type="match status" value="1"/>
</dbReference>
<dbReference type="PROSITE" id="PS50043">
    <property type="entry name" value="HTH_LUXR_2"/>
    <property type="match status" value="1"/>
</dbReference>
<dbReference type="Proteomes" id="UP000196587">
    <property type="component" value="Unassembled WGS sequence"/>
</dbReference>
<evidence type="ECO:0000256" key="3">
    <source>
        <dbReference type="ARBA" id="ARBA00023163"/>
    </source>
</evidence>
<sequence length="127" mass="14732">MLFRKIKKYDSMATLSEREAQIAERIAWGASQKEVACDLGISRYTVDNILRKIYQKLHIGKVNELSAWWFCTHFNISFELSPLKRAIGAIALLMLVILNDFISGDTYCRNRSKKVRIEVCVRFKETV</sequence>
<dbReference type="EMBL" id="NFKE01000012">
    <property type="protein sequence ID" value="OUP32525.1"/>
    <property type="molecule type" value="Genomic_DNA"/>
</dbReference>
<dbReference type="AlphaFoldDB" id="A0A1Y4JJA8"/>
<dbReference type="GO" id="GO:0006355">
    <property type="term" value="P:regulation of DNA-templated transcription"/>
    <property type="evidence" value="ECO:0007669"/>
    <property type="project" value="InterPro"/>
</dbReference>
<dbReference type="Pfam" id="PF00196">
    <property type="entry name" value="GerE"/>
    <property type="match status" value="1"/>
</dbReference>
<evidence type="ECO:0000313" key="5">
    <source>
        <dbReference type="EMBL" id="OUP32525.1"/>
    </source>
</evidence>
<feature type="domain" description="HTH luxR-type" evidence="4">
    <location>
        <begin position="8"/>
        <end position="73"/>
    </location>
</feature>
<gene>
    <name evidence="5" type="ORF">B5F24_14425</name>
</gene>
<keyword evidence="3" id="KW-0804">Transcription</keyword>
<comment type="caution">
    <text evidence="5">The sequence shown here is derived from an EMBL/GenBank/DDBJ whole genome shotgun (WGS) entry which is preliminary data.</text>
</comment>
<keyword evidence="2" id="KW-0238">DNA-binding</keyword>
<protein>
    <recommendedName>
        <fullName evidence="4">HTH luxR-type domain-containing protein</fullName>
    </recommendedName>
</protein>
<dbReference type="GO" id="GO:0003677">
    <property type="term" value="F:DNA binding"/>
    <property type="evidence" value="ECO:0007669"/>
    <property type="project" value="UniProtKB-KW"/>
</dbReference>